<keyword evidence="2" id="KW-1185">Reference proteome</keyword>
<evidence type="ECO:0000313" key="2">
    <source>
        <dbReference type="Proteomes" id="UP000000707"/>
    </source>
</evidence>
<dbReference type="Proteomes" id="UP000000707">
    <property type="component" value="Unassembled WGS sequence"/>
</dbReference>
<dbReference type="eggNOG" id="ENOG502RQCT">
    <property type="taxonomic scope" value="Eukaryota"/>
</dbReference>
<dbReference type="AlphaFoldDB" id="G3BBH4"/>
<accession>G3BBH4</accession>
<name>G3BBH4_CANTC</name>
<protein>
    <submittedName>
        <fullName evidence="1">Uncharacterized protein</fullName>
    </submittedName>
</protein>
<organism evidence="2">
    <name type="scientific">Candida tenuis (strain ATCC 10573 / BCRC 21748 / CBS 615 / JCM 9827 / NBRC 10315 / NRRL Y-1498 / VKM Y-70)</name>
    <name type="common">Yeast</name>
    <name type="synonym">Yamadazyma tenuis</name>
    <dbReference type="NCBI Taxonomy" id="590646"/>
    <lineage>
        <taxon>Eukaryota</taxon>
        <taxon>Fungi</taxon>
        <taxon>Dikarya</taxon>
        <taxon>Ascomycota</taxon>
        <taxon>Saccharomycotina</taxon>
        <taxon>Pichiomycetes</taxon>
        <taxon>Debaryomycetaceae</taxon>
        <taxon>Yamadazyma</taxon>
    </lineage>
</organism>
<gene>
    <name evidence="1" type="ORF">CANTEDRAFT_95083</name>
</gene>
<dbReference type="HOGENOM" id="CLU_1805924_0_0_1"/>
<reference evidence="1 2" key="1">
    <citation type="journal article" date="2011" name="Proc. Natl. Acad. Sci. U.S.A.">
        <title>Comparative genomics of xylose-fermenting fungi for enhanced biofuel production.</title>
        <authorList>
            <person name="Wohlbach D.J."/>
            <person name="Kuo A."/>
            <person name="Sato T.K."/>
            <person name="Potts K.M."/>
            <person name="Salamov A.A."/>
            <person name="LaButti K.M."/>
            <person name="Sun H."/>
            <person name="Clum A."/>
            <person name="Pangilinan J.L."/>
            <person name="Lindquist E.A."/>
            <person name="Lucas S."/>
            <person name="Lapidus A."/>
            <person name="Jin M."/>
            <person name="Gunawan C."/>
            <person name="Balan V."/>
            <person name="Dale B.E."/>
            <person name="Jeffries T.W."/>
            <person name="Zinkel R."/>
            <person name="Barry K.W."/>
            <person name="Grigoriev I.V."/>
            <person name="Gasch A.P."/>
        </authorList>
    </citation>
    <scope>NUCLEOTIDE SEQUENCE [LARGE SCALE GENOMIC DNA]</scope>
    <source>
        <strain evidence="2">ATCC 10573 / BCRC 21748 / CBS 615 / JCM 9827 / NBRC 10315 / NRRL Y-1498 / VKM Y-70</strain>
    </source>
</reference>
<proteinExistence type="predicted"/>
<sequence length="143" mass="17180">MTFQYINVIDESFDTTLDWDQLDAIVVQNRIRMSRNRSVRLPSQLWVSTMPLPNYSPPPQEKFHLLGESLNRPVPVKPMLPPFATNTQMCNYVHKKYIYSQHLMEQLQRQNSYHNKYVESLRRTKLKHHHDTELSRRLSRRVM</sequence>
<evidence type="ECO:0000313" key="1">
    <source>
        <dbReference type="EMBL" id="EGV62192.1"/>
    </source>
</evidence>
<dbReference type="EMBL" id="GL996527">
    <property type="protein sequence ID" value="EGV62192.1"/>
    <property type="molecule type" value="Genomic_DNA"/>
</dbReference>